<protein>
    <submittedName>
        <fullName evidence="1">Uncharacterized protein</fullName>
    </submittedName>
</protein>
<name>A0AAV4RDA3_CAEEX</name>
<evidence type="ECO:0000313" key="2">
    <source>
        <dbReference type="Proteomes" id="UP001054945"/>
    </source>
</evidence>
<organism evidence="1 2">
    <name type="scientific">Caerostris extrusa</name>
    <name type="common">Bark spider</name>
    <name type="synonym">Caerostris bankana</name>
    <dbReference type="NCBI Taxonomy" id="172846"/>
    <lineage>
        <taxon>Eukaryota</taxon>
        <taxon>Metazoa</taxon>
        <taxon>Ecdysozoa</taxon>
        <taxon>Arthropoda</taxon>
        <taxon>Chelicerata</taxon>
        <taxon>Arachnida</taxon>
        <taxon>Araneae</taxon>
        <taxon>Araneomorphae</taxon>
        <taxon>Entelegynae</taxon>
        <taxon>Araneoidea</taxon>
        <taxon>Araneidae</taxon>
        <taxon>Caerostris</taxon>
    </lineage>
</organism>
<dbReference type="EMBL" id="BPLR01007574">
    <property type="protein sequence ID" value="GIY18048.1"/>
    <property type="molecule type" value="Genomic_DNA"/>
</dbReference>
<sequence>MNLSIFQDNCKRRGNQLNRILAFLPLIRSSNRYITHRANRRHINSALQTVTLYSRQDREMSSKIITAAIFAWRGATAQQISLNTIPALFFFTAPQESQETEALKIRNELVNVSRQLQASRQPAKRDSGISPTYSTFQSIWHTPGKSLADKFFFADCDTLFSPGKGMSSE</sequence>
<dbReference type="AlphaFoldDB" id="A0AAV4RDA3"/>
<gene>
    <name evidence="1" type="ORF">CEXT_62041</name>
</gene>
<reference evidence="1 2" key="1">
    <citation type="submission" date="2021-06" db="EMBL/GenBank/DDBJ databases">
        <title>Caerostris extrusa draft genome.</title>
        <authorList>
            <person name="Kono N."/>
            <person name="Arakawa K."/>
        </authorList>
    </citation>
    <scope>NUCLEOTIDE SEQUENCE [LARGE SCALE GENOMIC DNA]</scope>
</reference>
<accession>A0AAV4RDA3</accession>
<dbReference type="Proteomes" id="UP001054945">
    <property type="component" value="Unassembled WGS sequence"/>
</dbReference>
<evidence type="ECO:0000313" key="1">
    <source>
        <dbReference type="EMBL" id="GIY18048.1"/>
    </source>
</evidence>
<keyword evidence="2" id="KW-1185">Reference proteome</keyword>
<proteinExistence type="predicted"/>
<comment type="caution">
    <text evidence="1">The sequence shown here is derived from an EMBL/GenBank/DDBJ whole genome shotgun (WGS) entry which is preliminary data.</text>
</comment>